<dbReference type="RefSeq" id="WP_196098175.1">
    <property type="nucleotide sequence ID" value="NZ_CP064939.1"/>
</dbReference>
<evidence type="ECO:0000259" key="4">
    <source>
        <dbReference type="PROSITE" id="PS01124"/>
    </source>
</evidence>
<dbReference type="EMBL" id="CP064939">
    <property type="protein sequence ID" value="QPH38698.1"/>
    <property type="molecule type" value="Genomic_DNA"/>
</dbReference>
<feature type="domain" description="HTH araC/xylS-type" evidence="4">
    <location>
        <begin position="204"/>
        <end position="302"/>
    </location>
</feature>
<dbReference type="InterPro" id="IPR020449">
    <property type="entry name" value="Tscrpt_reg_AraC-type_HTH"/>
</dbReference>
<dbReference type="SMART" id="SM00342">
    <property type="entry name" value="HTH_ARAC"/>
    <property type="match status" value="1"/>
</dbReference>
<keyword evidence="2" id="KW-0238">DNA-binding</keyword>
<dbReference type="InterPro" id="IPR009057">
    <property type="entry name" value="Homeodomain-like_sf"/>
</dbReference>
<reference evidence="5 6" key="1">
    <citation type="submission" date="2020-11" db="EMBL/GenBank/DDBJ databases">
        <title>Pedobacter endophytica, an endophytic bacteria isolated form Carex pumila.</title>
        <authorList>
            <person name="Peng Y."/>
            <person name="Jiang L."/>
            <person name="Lee J."/>
        </authorList>
    </citation>
    <scope>NUCLEOTIDE SEQUENCE [LARGE SCALE GENOMIC DNA]</scope>
    <source>
        <strain evidence="5 6">JBR3-12</strain>
    </source>
</reference>
<dbReference type="GO" id="GO:0003700">
    <property type="term" value="F:DNA-binding transcription factor activity"/>
    <property type="evidence" value="ECO:0007669"/>
    <property type="project" value="InterPro"/>
</dbReference>
<keyword evidence="6" id="KW-1185">Reference proteome</keyword>
<keyword evidence="3" id="KW-0804">Transcription</keyword>
<evidence type="ECO:0000313" key="6">
    <source>
        <dbReference type="Proteomes" id="UP000594759"/>
    </source>
</evidence>
<dbReference type="InterPro" id="IPR018062">
    <property type="entry name" value="HTH_AraC-typ_CS"/>
</dbReference>
<dbReference type="KEGG" id="pex:IZT61_16710"/>
<evidence type="ECO:0000256" key="1">
    <source>
        <dbReference type="ARBA" id="ARBA00023015"/>
    </source>
</evidence>
<evidence type="ECO:0000256" key="3">
    <source>
        <dbReference type="ARBA" id="ARBA00023163"/>
    </source>
</evidence>
<dbReference type="AlphaFoldDB" id="A0A7U3Q4Z4"/>
<dbReference type="SUPFAM" id="SSF46689">
    <property type="entry name" value="Homeodomain-like"/>
    <property type="match status" value="1"/>
</dbReference>
<name>A0A7U3Q4Z4_9SPHI</name>
<evidence type="ECO:0000313" key="5">
    <source>
        <dbReference type="EMBL" id="QPH38698.1"/>
    </source>
</evidence>
<dbReference type="PROSITE" id="PS00041">
    <property type="entry name" value="HTH_ARAC_FAMILY_1"/>
    <property type="match status" value="1"/>
</dbReference>
<dbReference type="PANTHER" id="PTHR43280">
    <property type="entry name" value="ARAC-FAMILY TRANSCRIPTIONAL REGULATOR"/>
    <property type="match status" value="1"/>
</dbReference>
<dbReference type="PRINTS" id="PR00032">
    <property type="entry name" value="HTHARAC"/>
</dbReference>
<proteinExistence type="predicted"/>
<dbReference type="PANTHER" id="PTHR43280:SF32">
    <property type="entry name" value="TRANSCRIPTIONAL REGULATORY PROTEIN"/>
    <property type="match status" value="1"/>
</dbReference>
<dbReference type="PROSITE" id="PS01124">
    <property type="entry name" value="HTH_ARAC_FAMILY_2"/>
    <property type="match status" value="1"/>
</dbReference>
<keyword evidence="1" id="KW-0805">Transcription regulation</keyword>
<accession>A0A7U3Q4Z4</accession>
<dbReference type="GO" id="GO:0043565">
    <property type="term" value="F:sequence-specific DNA binding"/>
    <property type="evidence" value="ECO:0007669"/>
    <property type="project" value="InterPro"/>
</dbReference>
<sequence length="305" mass="35691">MTADNIGNLQEFYSKMGIEEKSIGAAQGFTIHRVQHSIKVLPFRSQSFRPDYYNFLFSKDGDGSYTIDEKYFPVNNRTIYFTNPGNFRTFEWARLSDACLITFDEAFLKEYVYADIFQQFPYLLTETVRPRTLSTDQYARVERLYTLIETEFMSQSPFRNRIIGSLLVALLHVVKEYCYLDYNPIYEGNRSSQIVKSFKIDLDGYFRDILDTGSEQQIRVQYFADKQNLHVNYLSQVISNKTGRSMLQWINEKAISTAKVLLQDNAFSIKEISYRMGFVESAHFSNYFKKHSGESPASYRKNHFS</sequence>
<protein>
    <submittedName>
        <fullName evidence="5">Helix-turn-helix transcriptional regulator</fullName>
    </submittedName>
</protein>
<dbReference type="Pfam" id="PF12833">
    <property type="entry name" value="HTH_18"/>
    <property type="match status" value="1"/>
</dbReference>
<organism evidence="5 6">
    <name type="scientific">Pedobacter endophyticus</name>
    <dbReference type="NCBI Taxonomy" id="2789740"/>
    <lineage>
        <taxon>Bacteria</taxon>
        <taxon>Pseudomonadati</taxon>
        <taxon>Bacteroidota</taxon>
        <taxon>Sphingobacteriia</taxon>
        <taxon>Sphingobacteriales</taxon>
        <taxon>Sphingobacteriaceae</taxon>
        <taxon>Pedobacter</taxon>
    </lineage>
</organism>
<dbReference type="InterPro" id="IPR018060">
    <property type="entry name" value="HTH_AraC"/>
</dbReference>
<dbReference type="Proteomes" id="UP000594759">
    <property type="component" value="Chromosome"/>
</dbReference>
<evidence type="ECO:0000256" key="2">
    <source>
        <dbReference type="ARBA" id="ARBA00023125"/>
    </source>
</evidence>
<dbReference type="Gene3D" id="1.10.10.60">
    <property type="entry name" value="Homeodomain-like"/>
    <property type="match status" value="1"/>
</dbReference>
<gene>
    <name evidence="5" type="ORF">IZT61_16710</name>
</gene>